<sequence length="235" mass="25298">MGLLAYGADGYGDELLDGALVTVQLAVFSYLLAAILGTLMAVLTLKPHGLRWMIGRVYASVATGIPSLLVIFLLYYGGTEIVHALLAPFGVEERPAIPPMAAAVAALTFVYTPYLADLLRSALQNVPKGQLEAAEVLSVPRRQIWLKVLLPQALRIAYPGFVNIWVVLLKDTALVSLAGLTDLIAAAKVASGSTREPFLFYGVVVVFFILFSAATIRLANRQSRRLDRGVRASEA</sequence>
<dbReference type="InterPro" id="IPR051613">
    <property type="entry name" value="ABC_transp_permease_HisMQ"/>
</dbReference>
<evidence type="ECO:0000259" key="10">
    <source>
        <dbReference type="PROSITE" id="PS50928"/>
    </source>
</evidence>
<comment type="caution">
    <text evidence="11">The sequence shown here is derived from an EMBL/GenBank/DDBJ whole genome shotgun (WGS) entry which is preliminary data.</text>
</comment>
<dbReference type="Proteomes" id="UP000652760">
    <property type="component" value="Unassembled WGS sequence"/>
</dbReference>
<dbReference type="InterPro" id="IPR000515">
    <property type="entry name" value="MetI-like"/>
</dbReference>
<protein>
    <submittedName>
        <fullName evidence="11">ABC transporter permease subunit</fullName>
    </submittedName>
</protein>
<evidence type="ECO:0000256" key="5">
    <source>
        <dbReference type="ARBA" id="ARBA00022519"/>
    </source>
</evidence>
<dbReference type="PANTHER" id="PTHR30133">
    <property type="entry name" value="CATIONIC AMINO ACID TRANSPORTER, MEMBRANE COMPONENT"/>
    <property type="match status" value="1"/>
</dbReference>
<evidence type="ECO:0000313" key="11">
    <source>
        <dbReference type="EMBL" id="MBK1840548.1"/>
    </source>
</evidence>
<feature type="domain" description="ABC transmembrane type-1" evidence="10">
    <location>
        <begin position="19"/>
        <end position="217"/>
    </location>
</feature>
<evidence type="ECO:0000256" key="2">
    <source>
        <dbReference type="ARBA" id="ARBA00010072"/>
    </source>
</evidence>
<keyword evidence="7 9" id="KW-1133">Transmembrane helix</keyword>
<evidence type="ECO:0000256" key="1">
    <source>
        <dbReference type="ARBA" id="ARBA00004429"/>
    </source>
</evidence>
<dbReference type="EMBL" id="JAENHM010000064">
    <property type="protein sequence ID" value="MBK1840548.1"/>
    <property type="molecule type" value="Genomic_DNA"/>
</dbReference>
<keyword evidence="5" id="KW-0997">Cell inner membrane</keyword>
<gene>
    <name evidence="11" type="ORF">JHL17_24395</name>
</gene>
<evidence type="ECO:0000313" key="12">
    <source>
        <dbReference type="Proteomes" id="UP000652760"/>
    </source>
</evidence>
<evidence type="ECO:0000256" key="7">
    <source>
        <dbReference type="ARBA" id="ARBA00022989"/>
    </source>
</evidence>
<feature type="transmembrane region" description="Helical" evidence="9">
    <location>
        <begin position="96"/>
        <end position="116"/>
    </location>
</feature>
<evidence type="ECO:0000256" key="9">
    <source>
        <dbReference type="RuleBase" id="RU363032"/>
    </source>
</evidence>
<accession>A0ABS1FAT8</accession>
<keyword evidence="12" id="KW-1185">Reference proteome</keyword>
<comment type="subcellular location">
    <subcellularLocation>
        <location evidence="1">Cell inner membrane</location>
        <topology evidence="1">Multi-pass membrane protein</topology>
    </subcellularLocation>
    <subcellularLocation>
        <location evidence="9">Cell membrane</location>
        <topology evidence="9">Multi-pass membrane protein</topology>
    </subcellularLocation>
</comment>
<evidence type="ECO:0000256" key="3">
    <source>
        <dbReference type="ARBA" id="ARBA00022448"/>
    </source>
</evidence>
<dbReference type="PROSITE" id="PS50928">
    <property type="entry name" value="ABC_TM1"/>
    <property type="match status" value="1"/>
</dbReference>
<dbReference type="CDD" id="cd06261">
    <property type="entry name" value="TM_PBP2"/>
    <property type="match status" value="1"/>
</dbReference>
<keyword evidence="3 9" id="KW-0813">Transport</keyword>
<dbReference type="NCBIfam" id="TIGR01726">
    <property type="entry name" value="HEQRo_perm_3TM"/>
    <property type="match status" value="1"/>
</dbReference>
<name>A0ABS1FAT8_9PROT</name>
<keyword evidence="6 9" id="KW-0812">Transmembrane</keyword>
<feature type="transmembrane region" description="Helical" evidence="9">
    <location>
        <begin position="198"/>
        <end position="219"/>
    </location>
</feature>
<feature type="transmembrane region" description="Helical" evidence="9">
    <location>
        <begin position="20"/>
        <end position="45"/>
    </location>
</feature>
<evidence type="ECO:0000256" key="4">
    <source>
        <dbReference type="ARBA" id="ARBA00022475"/>
    </source>
</evidence>
<reference evidence="12" key="1">
    <citation type="submission" date="2021-01" db="EMBL/GenBank/DDBJ databases">
        <title>Genome public.</title>
        <authorList>
            <person name="Liu C."/>
            <person name="Sun Q."/>
        </authorList>
    </citation>
    <scope>NUCLEOTIDE SEQUENCE [LARGE SCALE GENOMIC DNA]</scope>
    <source>
        <strain evidence="12">YIM B02556</strain>
    </source>
</reference>
<evidence type="ECO:0000256" key="6">
    <source>
        <dbReference type="ARBA" id="ARBA00022692"/>
    </source>
</evidence>
<dbReference type="Gene3D" id="1.10.3720.10">
    <property type="entry name" value="MetI-like"/>
    <property type="match status" value="1"/>
</dbReference>
<dbReference type="RefSeq" id="WP_200197182.1">
    <property type="nucleotide sequence ID" value="NZ_JAENHM010000064.1"/>
</dbReference>
<comment type="similarity">
    <text evidence="2">Belongs to the binding-protein-dependent transport system permease family. HisMQ subfamily.</text>
</comment>
<organism evidence="11 12">
    <name type="scientific">Azospirillum endophyticum</name>
    <dbReference type="NCBI Taxonomy" id="2800326"/>
    <lineage>
        <taxon>Bacteria</taxon>
        <taxon>Pseudomonadati</taxon>
        <taxon>Pseudomonadota</taxon>
        <taxon>Alphaproteobacteria</taxon>
        <taxon>Rhodospirillales</taxon>
        <taxon>Azospirillaceae</taxon>
        <taxon>Azospirillum</taxon>
    </lineage>
</organism>
<keyword evidence="4" id="KW-1003">Cell membrane</keyword>
<evidence type="ECO:0000256" key="8">
    <source>
        <dbReference type="ARBA" id="ARBA00023136"/>
    </source>
</evidence>
<dbReference type="InterPro" id="IPR035906">
    <property type="entry name" value="MetI-like_sf"/>
</dbReference>
<feature type="transmembrane region" description="Helical" evidence="9">
    <location>
        <begin position="57"/>
        <end position="76"/>
    </location>
</feature>
<feature type="transmembrane region" description="Helical" evidence="9">
    <location>
        <begin position="156"/>
        <end position="178"/>
    </location>
</feature>
<dbReference type="SUPFAM" id="SSF161098">
    <property type="entry name" value="MetI-like"/>
    <property type="match status" value="1"/>
</dbReference>
<dbReference type="InterPro" id="IPR010065">
    <property type="entry name" value="AA_ABC_transptr_permease_3TM"/>
</dbReference>
<proteinExistence type="inferred from homology"/>
<dbReference type="Pfam" id="PF00528">
    <property type="entry name" value="BPD_transp_1"/>
    <property type="match status" value="1"/>
</dbReference>
<keyword evidence="8 9" id="KW-0472">Membrane</keyword>